<keyword evidence="1 5" id="KW-0699">rRNA-binding</keyword>
<sequence>MKVFELGGELRTDLGKKASKALRNEEKIPCVLYGCGNANTNFVINQSSVRKLIYTPEIFEVKLILGGKKYRAVIKEVQFHPVTDKILHMDFLEVDDVKPIVFKVPVKTEGLAVGVRAGGKLSLDSRKLKVRALCKDIPGCLTVNVEKLEAGKSIKAGELSFDNLEIVDNKETLVVSVKMTRAAKSAASAK</sequence>
<dbReference type="GO" id="GO:0022625">
    <property type="term" value="C:cytosolic large ribosomal subunit"/>
    <property type="evidence" value="ECO:0007669"/>
    <property type="project" value="TreeGrafter"/>
</dbReference>
<dbReference type="GO" id="GO:0003735">
    <property type="term" value="F:structural constituent of ribosome"/>
    <property type="evidence" value="ECO:0007669"/>
    <property type="project" value="InterPro"/>
</dbReference>
<dbReference type="EMBL" id="JADIMR010000071">
    <property type="protein sequence ID" value="MBO8447003.1"/>
    <property type="molecule type" value="Genomic_DNA"/>
</dbReference>
<comment type="caution">
    <text evidence="8">The sequence shown here is derived from an EMBL/GenBank/DDBJ whole genome shotgun (WGS) entry which is preliminary data.</text>
</comment>
<dbReference type="Proteomes" id="UP000823637">
    <property type="component" value="Unassembled WGS sequence"/>
</dbReference>
<dbReference type="GO" id="GO:0006412">
    <property type="term" value="P:translation"/>
    <property type="evidence" value="ECO:0007669"/>
    <property type="project" value="UniProtKB-UniRule"/>
</dbReference>
<keyword evidence="3 5" id="KW-0689">Ribosomal protein</keyword>
<dbReference type="InterPro" id="IPR020056">
    <property type="entry name" value="Rbsml_bL25/Gln-tRNA_synth_N"/>
</dbReference>
<dbReference type="InterPro" id="IPR001021">
    <property type="entry name" value="Ribosomal_bL25_long"/>
</dbReference>
<protein>
    <recommendedName>
        <fullName evidence="5">Large ribosomal subunit protein bL25</fullName>
    </recommendedName>
    <alternativeName>
        <fullName evidence="5">General stress protein CTC</fullName>
    </alternativeName>
</protein>
<dbReference type="SUPFAM" id="SSF50715">
    <property type="entry name" value="Ribosomal protein L25-like"/>
    <property type="match status" value="1"/>
</dbReference>
<dbReference type="InterPro" id="IPR037121">
    <property type="entry name" value="Ribosomal_bL25_C"/>
</dbReference>
<comment type="function">
    <text evidence="5">This is one of the proteins that binds to the 5S RNA in the ribosome where it forms part of the central protuberance.</text>
</comment>
<evidence type="ECO:0000313" key="8">
    <source>
        <dbReference type="EMBL" id="MBO8447003.1"/>
    </source>
</evidence>
<keyword evidence="4 5" id="KW-0687">Ribonucleoprotein</keyword>
<dbReference type="PANTHER" id="PTHR33284:SF1">
    <property type="entry name" value="RIBOSOMAL PROTEIN L25_GLN-TRNA SYNTHETASE, ANTI-CODON-BINDING DOMAIN-CONTAINING PROTEIN"/>
    <property type="match status" value="1"/>
</dbReference>
<dbReference type="InterPro" id="IPR020930">
    <property type="entry name" value="Ribosomal_uL5_bac-type"/>
</dbReference>
<dbReference type="HAMAP" id="MF_01334">
    <property type="entry name" value="Ribosomal_bL25_CTC"/>
    <property type="match status" value="1"/>
</dbReference>
<dbReference type="CDD" id="cd00495">
    <property type="entry name" value="Ribosomal_L25_TL5_CTC"/>
    <property type="match status" value="1"/>
</dbReference>
<reference evidence="8" key="1">
    <citation type="submission" date="2020-10" db="EMBL/GenBank/DDBJ databases">
        <authorList>
            <person name="Gilroy R."/>
        </authorList>
    </citation>
    <scope>NUCLEOTIDE SEQUENCE</scope>
    <source>
        <strain evidence="8">D3-1215</strain>
    </source>
</reference>
<dbReference type="NCBIfam" id="NF004132">
    <property type="entry name" value="PRK05618.2-2"/>
    <property type="match status" value="1"/>
</dbReference>
<proteinExistence type="inferred from homology"/>
<evidence type="ECO:0000256" key="2">
    <source>
        <dbReference type="ARBA" id="ARBA00022884"/>
    </source>
</evidence>
<evidence type="ECO:0000259" key="6">
    <source>
        <dbReference type="Pfam" id="PF01386"/>
    </source>
</evidence>
<dbReference type="InterPro" id="IPR020057">
    <property type="entry name" value="Ribosomal_bL25_b-dom"/>
</dbReference>
<evidence type="ECO:0000259" key="7">
    <source>
        <dbReference type="Pfam" id="PF14693"/>
    </source>
</evidence>
<organism evidence="8 9">
    <name type="scientific">Candidatus Enterocola intestinipullorum</name>
    <dbReference type="NCBI Taxonomy" id="2840783"/>
    <lineage>
        <taxon>Bacteria</taxon>
        <taxon>Pseudomonadati</taxon>
        <taxon>Bacteroidota</taxon>
        <taxon>Bacteroidia</taxon>
        <taxon>Bacteroidales</taxon>
        <taxon>Candidatus Enterocola</taxon>
    </lineage>
</organism>
<name>A0A9D9HEC5_9BACT</name>
<dbReference type="GO" id="GO:0008097">
    <property type="term" value="F:5S rRNA binding"/>
    <property type="evidence" value="ECO:0007669"/>
    <property type="project" value="InterPro"/>
</dbReference>
<evidence type="ECO:0000256" key="1">
    <source>
        <dbReference type="ARBA" id="ARBA00022730"/>
    </source>
</evidence>
<dbReference type="Gene3D" id="2.170.120.20">
    <property type="entry name" value="Ribosomal protein L25, beta domain"/>
    <property type="match status" value="1"/>
</dbReference>
<feature type="domain" description="Large ribosomal subunit protein bL25 L25" evidence="6">
    <location>
        <begin position="8"/>
        <end position="91"/>
    </location>
</feature>
<evidence type="ECO:0000313" key="9">
    <source>
        <dbReference type="Proteomes" id="UP000823637"/>
    </source>
</evidence>
<dbReference type="InterPro" id="IPR029751">
    <property type="entry name" value="Ribosomal_L25_dom"/>
</dbReference>
<dbReference type="InterPro" id="IPR011035">
    <property type="entry name" value="Ribosomal_bL25/Gln-tRNA_synth"/>
</dbReference>
<dbReference type="AlphaFoldDB" id="A0A9D9HEC5"/>
<feature type="domain" description="Large ribosomal subunit protein bL25 beta" evidence="7">
    <location>
        <begin position="100"/>
        <end position="180"/>
    </location>
</feature>
<dbReference type="Pfam" id="PF14693">
    <property type="entry name" value="Ribosomal_TL5_C"/>
    <property type="match status" value="1"/>
</dbReference>
<evidence type="ECO:0000256" key="4">
    <source>
        <dbReference type="ARBA" id="ARBA00023274"/>
    </source>
</evidence>
<dbReference type="Pfam" id="PF01386">
    <property type="entry name" value="Ribosomal_L25p"/>
    <property type="match status" value="1"/>
</dbReference>
<gene>
    <name evidence="5" type="primary">rplY</name>
    <name evidence="5" type="synonym">ctc</name>
    <name evidence="8" type="ORF">IAC32_04580</name>
</gene>
<keyword evidence="2 5" id="KW-0694">RNA-binding</keyword>
<dbReference type="PANTHER" id="PTHR33284">
    <property type="entry name" value="RIBOSOMAL PROTEIN L25/GLN-TRNA SYNTHETASE, ANTI-CODON-BINDING DOMAIN-CONTAINING PROTEIN"/>
    <property type="match status" value="1"/>
</dbReference>
<dbReference type="Gene3D" id="2.40.240.10">
    <property type="entry name" value="Ribosomal Protein L25, Chain P"/>
    <property type="match status" value="1"/>
</dbReference>
<comment type="similarity">
    <text evidence="5">Belongs to the bacterial ribosomal protein bL25 family. CTC subfamily.</text>
</comment>
<comment type="subunit">
    <text evidence="5">Part of the 50S ribosomal subunit; part of the 5S rRNA/L5/L18/L25 subcomplex. Contacts the 5S rRNA. Binds to the 5S rRNA independently of L5 and L18.</text>
</comment>
<dbReference type="NCBIfam" id="TIGR00731">
    <property type="entry name" value="bL25_bact_ctc"/>
    <property type="match status" value="1"/>
</dbReference>
<evidence type="ECO:0000256" key="5">
    <source>
        <dbReference type="HAMAP-Rule" id="MF_01334"/>
    </source>
</evidence>
<accession>A0A9D9HEC5</accession>
<reference evidence="8" key="2">
    <citation type="journal article" date="2021" name="PeerJ">
        <title>Extensive microbial diversity within the chicken gut microbiome revealed by metagenomics and culture.</title>
        <authorList>
            <person name="Gilroy R."/>
            <person name="Ravi A."/>
            <person name="Getino M."/>
            <person name="Pursley I."/>
            <person name="Horton D.L."/>
            <person name="Alikhan N.F."/>
            <person name="Baker D."/>
            <person name="Gharbi K."/>
            <person name="Hall N."/>
            <person name="Watson M."/>
            <person name="Adriaenssens E.M."/>
            <person name="Foster-Nyarko E."/>
            <person name="Jarju S."/>
            <person name="Secka A."/>
            <person name="Antonio M."/>
            <person name="Oren A."/>
            <person name="Chaudhuri R.R."/>
            <person name="La Ragione R."/>
            <person name="Hildebrand F."/>
            <person name="Pallen M.J."/>
        </authorList>
    </citation>
    <scope>NUCLEOTIDE SEQUENCE</scope>
    <source>
        <strain evidence="8">D3-1215</strain>
    </source>
</reference>
<evidence type="ECO:0000256" key="3">
    <source>
        <dbReference type="ARBA" id="ARBA00022980"/>
    </source>
</evidence>